<dbReference type="EMBL" id="JAWQEG010002097">
    <property type="protein sequence ID" value="KAK3874500.1"/>
    <property type="molecule type" value="Genomic_DNA"/>
</dbReference>
<organism evidence="1 2">
    <name type="scientific">Petrolisthes cinctipes</name>
    <name type="common">Flat porcelain crab</name>
    <dbReference type="NCBI Taxonomy" id="88211"/>
    <lineage>
        <taxon>Eukaryota</taxon>
        <taxon>Metazoa</taxon>
        <taxon>Ecdysozoa</taxon>
        <taxon>Arthropoda</taxon>
        <taxon>Crustacea</taxon>
        <taxon>Multicrustacea</taxon>
        <taxon>Malacostraca</taxon>
        <taxon>Eumalacostraca</taxon>
        <taxon>Eucarida</taxon>
        <taxon>Decapoda</taxon>
        <taxon>Pleocyemata</taxon>
        <taxon>Anomura</taxon>
        <taxon>Galatheoidea</taxon>
        <taxon>Porcellanidae</taxon>
        <taxon>Petrolisthes</taxon>
    </lineage>
</organism>
<dbReference type="AlphaFoldDB" id="A0AAE1FHV3"/>
<evidence type="ECO:0000313" key="1">
    <source>
        <dbReference type="EMBL" id="KAK3874500.1"/>
    </source>
</evidence>
<sequence length="145" mass="17104">MAYPLSFTRYKWEKQPNHLKKEGGECWVELSTNNDKEEEENQKLMDHKCPYNLPEFPHLQLTVKCPDNDEQCATINFCNTESEPTVKTPTHCNVMTIPHLDYVGRVLTPWNITPLHNTISIILKITEWRMKIYQEHEENQQKSCS</sequence>
<proteinExistence type="predicted"/>
<accession>A0AAE1FHV3</accession>
<name>A0AAE1FHV3_PETCI</name>
<comment type="caution">
    <text evidence="1">The sequence shown here is derived from an EMBL/GenBank/DDBJ whole genome shotgun (WGS) entry which is preliminary data.</text>
</comment>
<protein>
    <submittedName>
        <fullName evidence="1">Uncharacterized protein</fullName>
    </submittedName>
</protein>
<keyword evidence="2" id="KW-1185">Reference proteome</keyword>
<reference evidence="1" key="1">
    <citation type="submission" date="2023-10" db="EMBL/GenBank/DDBJ databases">
        <title>Genome assemblies of two species of porcelain crab, Petrolisthes cinctipes and Petrolisthes manimaculis (Anomura: Porcellanidae).</title>
        <authorList>
            <person name="Angst P."/>
        </authorList>
    </citation>
    <scope>NUCLEOTIDE SEQUENCE</scope>
    <source>
        <strain evidence="1">PB745_01</strain>
        <tissue evidence="1">Gill</tissue>
    </source>
</reference>
<dbReference type="Proteomes" id="UP001286313">
    <property type="component" value="Unassembled WGS sequence"/>
</dbReference>
<gene>
    <name evidence="1" type="ORF">Pcinc_020569</name>
</gene>
<evidence type="ECO:0000313" key="2">
    <source>
        <dbReference type="Proteomes" id="UP001286313"/>
    </source>
</evidence>